<proteinExistence type="predicted"/>
<dbReference type="InterPro" id="IPR013149">
    <property type="entry name" value="ADH-like_C"/>
</dbReference>
<feature type="transmembrane region" description="Helical" evidence="2">
    <location>
        <begin position="115"/>
        <end position="136"/>
    </location>
</feature>
<dbReference type="InterPro" id="IPR036291">
    <property type="entry name" value="NAD(P)-bd_dom_sf"/>
</dbReference>
<dbReference type="Pfam" id="PF00107">
    <property type="entry name" value="ADH_zinc_N"/>
    <property type="match status" value="1"/>
</dbReference>
<dbReference type="STRING" id="1830138.SAMN05443507_12732"/>
<dbReference type="CDD" id="cd05288">
    <property type="entry name" value="PGDH"/>
    <property type="match status" value="1"/>
</dbReference>
<dbReference type="Gene3D" id="3.90.180.10">
    <property type="entry name" value="Medium-chain alcohol dehydrogenases, catalytic domain"/>
    <property type="match status" value="1"/>
</dbReference>
<evidence type="ECO:0000313" key="5">
    <source>
        <dbReference type="Proteomes" id="UP000184016"/>
    </source>
</evidence>
<evidence type="ECO:0000259" key="3">
    <source>
        <dbReference type="SMART" id="SM00829"/>
    </source>
</evidence>
<dbReference type="Gene3D" id="3.40.50.720">
    <property type="entry name" value="NAD(P)-binding Rossmann-like Domain"/>
    <property type="match status" value="1"/>
</dbReference>
<keyword evidence="5" id="KW-1185">Reference proteome</keyword>
<evidence type="ECO:0000256" key="1">
    <source>
        <dbReference type="ARBA" id="ARBA00023002"/>
    </source>
</evidence>
<dbReference type="PANTHER" id="PTHR43205:SF7">
    <property type="entry name" value="PROSTAGLANDIN REDUCTASE 1"/>
    <property type="match status" value="1"/>
</dbReference>
<accession>A0A1M6WGL1</accession>
<dbReference type="OrthoDB" id="9805663at2"/>
<keyword evidence="2" id="KW-0472">Membrane</keyword>
<evidence type="ECO:0000256" key="2">
    <source>
        <dbReference type="SAM" id="Phobius"/>
    </source>
</evidence>
<dbReference type="SUPFAM" id="SSF50129">
    <property type="entry name" value="GroES-like"/>
    <property type="match status" value="2"/>
</dbReference>
<dbReference type="InterPro" id="IPR011032">
    <property type="entry name" value="GroES-like_sf"/>
</dbReference>
<dbReference type="GO" id="GO:0016628">
    <property type="term" value="F:oxidoreductase activity, acting on the CH-CH group of donors, NAD or NADP as acceptor"/>
    <property type="evidence" value="ECO:0007669"/>
    <property type="project" value="InterPro"/>
</dbReference>
<dbReference type="InterPro" id="IPR020843">
    <property type="entry name" value="ER"/>
</dbReference>
<reference evidence="5" key="1">
    <citation type="submission" date="2016-11" db="EMBL/GenBank/DDBJ databases">
        <authorList>
            <person name="Varghese N."/>
            <person name="Submissions S."/>
        </authorList>
    </citation>
    <scope>NUCLEOTIDE SEQUENCE [LARGE SCALE GENOMIC DNA]</scope>
    <source>
        <strain evidence="5">USBA-503</strain>
    </source>
</reference>
<name>A0A1M6WGL1_9BACL</name>
<keyword evidence="2" id="KW-1133">Transmembrane helix</keyword>
<dbReference type="EMBL" id="FRAF01000027">
    <property type="protein sequence ID" value="SHK92655.1"/>
    <property type="molecule type" value="Genomic_DNA"/>
</dbReference>
<dbReference type="Pfam" id="PF16884">
    <property type="entry name" value="ADH_N_2"/>
    <property type="match status" value="1"/>
</dbReference>
<gene>
    <name evidence="4" type="ORF">SAMN05443507_12732</name>
</gene>
<feature type="transmembrane region" description="Helical" evidence="2">
    <location>
        <begin position="148"/>
        <end position="165"/>
    </location>
</feature>
<dbReference type="RefSeq" id="WP_072875082.1">
    <property type="nucleotide sequence ID" value="NZ_FRAF01000027.1"/>
</dbReference>
<organism evidence="4 5">
    <name type="scientific">Alicyclobacillus tolerans</name>
    <dbReference type="NCBI Taxonomy" id="90970"/>
    <lineage>
        <taxon>Bacteria</taxon>
        <taxon>Bacillati</taxon>
        <taxon>Bacillota</taxon>
        <taxon>Bacilli</taxon>
        <taxon>Bacillales</taxon>
        <taxon>Alicyclobacillaceae</taxon>
        <taxon>Alicyclobacillus</taxon>
    </lineage>
</organism>
<keyword evidence="2" id="KW-0812">Transmembrane</keyword>
<dbReference type="InterPro" id="IPR041694">
    <property type="entry name" value="ADH_N_2"/>
</dbReference>
<dbReference type="Proteomes" id="UP000184016">
    <property type="component" value="Unassembled WGS sequence"/>
</dbReference>
<sequence>MAKQREIKLASRPQGMPSQDNFLFETVEIPALQADEVLVKSLYISVDPYMRGRMNEGKSYVPPYALGEVITGGVVGQVVESKNDRFQTGDFVLGELGWREFNVSKGRLTKLNPQLAPLSAFLGVLGMPGLTAYFGLLDIGQPKEGETVVVSGAAGAVGMIVGQIAKLKGCRVVGIAGSDEKNQYLVSELGFDATINYKTSPSIRKELAELCPQGVDIYFDNVGGDITDAVFLQLNDFARVALCGQIALYNTEKVEVGPRILPILLVRRALLKGFIVSDYQPQYSVAMQELGKWLQAGQLKYRETIVEGFENIPEAFLGLFRGENVGKQLVKVADPF</sequence>
<dbReference type="AlphaFoldDB" id="A0A1M6WGL1"/>
<feature type="domain" description="Enoyl reductase (ER)" evidence="3">
    <location>
        <begin position="18"/>
        <end position="330"/>
    </location>
</feature>
<evidence type="ECO:0000313" key="4">
    <source>
        <dbReference type="EMBL" id="SHK92655.1"/>
    </source>
</evidence>
<dbReference type="SMART" id="SM00829">
    <property type="entry name" value="PKS_ER"/>
    <property type="match status" value="1"/>
</dbReference>
<keyword evidence="1" id="KW-0560">Oxidoreductase</keyword>
<dbReference type="FunFam" id="3.40.50.720:FF:000121">
    <property type="entry name" value="Prostaglandin reductase 2"/>
    <property type="match status" value="1"/>
</dbReference>
<dbReference type="PANTHER" id="PTHR43205">
    <property type="entry name" value="PROSTAGLANDIN REDUCTASE"/>
    <property type="match status" value="1"/>
</dbReference>
<dbReference type="InterPro" id="IPR045010">
    <property type="entry name" value="MDR_fam"/>
</dbReference>
<protein>
    <recommendedName>
        <fullName evidence="3">Enoyl reductase (ER) domain-containing protein</fullName>
    </recommendedName>
</protein>
<dbReference type="SUPFAM" id="SSF51735">
    <property type="entry name" value="NAD(P)-binding Rossmann-fold domains"/>
    <property type="match status" value="1"/>
</dbReference>